<dbReference type="GO" id="GO:0016987">
    <property type="term" value="F:sigma factor activity"/>
    <property type="evidence" value="ECO:0007669"/>
    <property type="project" value="UniProtKB-KW"/>
</dbReference>
<keyword evidence="3" id="KW-0731">Sigma factor</keyword>
<dbReference type="Gene3D" id="1.10.1740.10">
    <property type="match status" value="1"/>
</dbReference>
<protein>
    <submittedName>
        <fullName evidence="8">RNA polymerase sigma-70 factor (ECF subfamily)</fullName>
    </submittedName>
</protein>
<comment type="caution">
    <text evidence="8">The sequence shown here is derived from an EMBL/GenBank/DDBJ whole genome shotgun (WGS) entry which is preliminary data.</text>
</comment>
<gene>
    <name evidence="8" type="ORF">CLV71_106320</name>
</gene>
<dbReference type="InterPro" id="IPR013324">
    <property type="entry name" value="RNA_pol_sigma_r3/r4-like"/>
</dbReference>
<keyword evidence="5" id="KW-0804">Transcription</keyword>
<dbReference type="OrthoDB" id="160825at2"/>
<keyword evidence="9" id="KW-1185">Reference proteome</keyword>
<feature type="domain" description="RNA polymerase sigma factor 70 region 4 type 2" evidence="7">
    <location>
        <begin position="163"/>
        <end position="211"/>
    </location>
</feature>
<dbReference type="Proteomes" id="UP000294927">
    <property type="component" value="Unassembled WGS sequence"/>
</dbReference>
<dbReference type="Pfam" id="PF04542">
    <property type="entry name" value="Sigma70_r2"/>
    <property type="match status" value="1"/>
</dbReference>
<sequence length="217" mass="23683">MLCTVEPEVDLAQLEAELATVVAAPTAVPAWSRPVTRSNLDVVAAAASAGDTAATDELLSYLRPIMVRFCRTKLGRVRPISSADDVAQEVCIAIFRALPTYQHLGRPFLSFVFGVAAHKVADVHRAAARDRSLPTAETPDTITLAENPEEIALRRELVEQTSDLLQTLLPRQREIVVMRVVLGMSAQETADAVGTTPDAVRVAQHRALNRLRRTITR</sequence>
<organism evidence="8 9">
    <name type="scientific">Actinophytocola oryzae</name>
    <dbReference type="NCBI Taxonomy" id="502181"/>
    <lineage>
        <taxon>Bacteria</taxon>
        <taxon>Bacillati</taxon>
        <taxon>Actinomycetota</taxon>
        <taxon>Actinomycetes</taxon>
        <taxon>Pseudonocardiales</taxon>
        <taxon>Pseudonocardiaceae</taxon>
    </lineage>
</organism>
<dbReference type="NCBIfam" id="TIGR02937">
    <property type="entry name" value="sigma70-ECF"/>
    <property type="match status" value="1"/>
</dbReference>
<evidence type="ECO:0000256" key="3">
    <source>
        <dbReference type="ARBA" id="ARBA00023082"/>
    </source>
</evidence>
<dbReference type="Pfam" id="PF08281">
    <property type="entry name" value="Sigma70_r4_2"/>
    <property type="match status" value="1"/>
</dbReference>
<evidence type="ECO:0000256" key="1">
    <source>
        <dbReference type="ARBA" id="ARBA00010641"/>
    </source>
</evidence>
<evidence type="ECO:0000259" key="7">
    <source>
        <dbReference type="Pfam" id="PF08281"/>
    </source>
</evidence>
<proteinExistence type="inferred from homology"/>
<keyword evidence="2" id="KW-0805">Transcription regulation</keyword>
<evidence type="ECO:0000259" key="6">
    <source>
        <dbReference type="Pfam" id="PF04542"/>
    </source>
</evidence>
<dbReference type="InterPro" id="IPR039425">
    <property type="entry name" value="RNA_pol_sigma-70-like"/>
</dbReference>
<reference evidence="8 9" key="1">
    <citation type="submission" date="2019-03" db="EMBL/GenBank/DDBJ databases">
        <title>Genomic Encyclopedia of Archaeal and Bacterial Type Strains, Phase II (KMG-II): from individual species to whole genera.</title>
        <authorList>
            <person name="Goeker M."/>
        </authorList>
    </citation>
    <scope>NUCLEOTIDE SEQUENCE [LARGE SCALE GENOMIC DNA]</scope>
    <source>
        <strain evidence="8 9">DSM 45499</strain>
    </source>
</reference>
<dbReference type="InterPro" id="IPR013325">
    <property type="entry name" value="RNA_pol_sigma_r2"/>
</dbReference>
<dbReference type="RefSeq" id="WP_133904183.1">
    <property type="nucleotide sequence ID" value="NZ_SOCP01000006.1"/>
</dbReference>
<dbReference type="PANTHER" id="PTHR43133">
    <property type="entry name" value="RNA POLYMERASE ECF-TYPE SIGMA FACTO"/>
    <property type="match status" value="1"/>
</dbReference>
<evidence type="ECO:0000256" key="2">
    <source>
        <dbReference type="ARBA" id="ARBA00023015"/>
    </source>
</evidence>
<name>A0A4R7VN47_9PSEU</name>
<dbReference type="InterPro" id="IPR007627">
    <property type="entry name" value="RNA_pol_sigma70_r2"/>
</dbReference>
<evidence type="ECO:0000256" key="4">
    <source>
        <dbReference type="ARBA" id="ARBA00023125"/>
    </source>
</evidence>
<dbReference type="Gene3D" id="1.10.10.10">
    <property type="entry name" value="Winged helix-like DNA-binding domain superfamily/Winged helix DNA-binding domain"/>
    <property type="match status" value="1"/>
</dbReference>
<keyword evidence="4" id="KW-0238">DNA-binding</keyword>
<dbReference type="InterPro" id="IPR014284">
    <property type="entry name" value="RNA_pol_sigma-70_dom"/>
</dbReference>
<dbReference type="SUPFAM" id="SSF88659">
    <property type="entry name" value="Sigma3 and sigma4 domains of RNA polymerase sigma factors"/>
    <property type="match status" value="1"/>
</dbReference>
<dbReference type="InterPro" id="IPR013249">
    <property type="entry name" value="RNA_pol_sigma70_r4_t2"/>
</dbReference>
<dbReference type="PANTHER" id="PTHR43133:SF58">
    <property type="entry name" value="ECF RNA POLYMERASE SIGMA FACTOR SIGD"/>
    <property type="match status" value="1"/>
</dbReference>
<dbReference type="EMBL" id="SOCP01000006">
    <property type="protein sequence ID" value="TDV50974.1"/>
    <property type="molecule type" value="Genomic_DNA"/>
</dbReference>
<accession>A0A4R7VN47</accession>
<dbReference type="InterPro" id="IPR036388">
    <property type="entry name" value="WH-like_DNA-bd_sf"/>
</dbReference>
<dbReference type="SUPFAM" id="SSF88946">
    <property type="entry name" value="Sigma2 domain of RNA polymerase sigma factors"/>
    <property type="match status" value="1"/>
</dbReference>
<evidence type="ECO:0000256" key="5">
    <source>
        <dbReference type="ARBA" id="ARBA00023163"/>
    </source>
</evidence>
<comment type="similarity">
    <text evidence="1">Belongs to the sigma-70 factor family. ECF subfamily.</text>
</comment>
<dbReference type="GO" id="GO:0003677">
    <property type="term" value="F:DNA binding"/>
    <property type="evidence" value="ECO:0007669"/>
    <property type="project" value="UniProtKB-KW"/>
</dbReference>
<evidence type="ECO:0000313" key="8">
    <source>
        <dbReference type="EMBL" id="TDV50974.1"/>
    </source>
</evidence>
<dbReference type="GO" id="GO:0006352">
    <property type="term" value="P:DNA-templated transcription initiation"/>
    <property type="evidence" value="ECO:0007669"/>
    <property type="project" value="InterPro"/>
</dbReference>
<dbReference type="CDD" id="cd06171">
    <property type="entry name" value="Sigma70_r4"/>
    <property type="match status" value="1"/>
</dbReference>
<dbReference type="NCBIfam" id="NF007230">
    <property type="entry name" value="PRK09648.1"/>
    <property type="match status" value="1"/>
</dbReference>
<feature type="domain" description="RNA polymerase sigma-70 region 2" evidence="6">
    <location>
        <begin position="61"/>
        <end position="129"/>
    </location>
</feature>
<evidence type="ECO:0000313" key="9">
    <source>
        <dbReference type="Proteomes" id="UP000294927"/>
    </source>
</evidence>
<dbReference type="AlphaFoldDB" id="A0A4R7VN47"/>